<dbReference type="GeneTree" id="ENSGT00940000165320"/>
<dbReference type="STRING" id="8090.ENSORLP00000012835"/>
<dbReference type="Gene3D" id="3.40.50.300">
    <property type="entry name" value="P-loop containing nucleotide triphosphate hydrolases"/>
    <property type="match status" value="1"/>
</dbReference>
<evidence type="ECO:0000259" key="2">
    <source>
        <dbReference type="Pfam" id="PF24883"/>
    </source>
</evidence>
<dbReference type="RefSeq" id="XP_011481136.1">
    <property type="nucleotide sequence ID" value="XM_011482834.3"/>
</dbReference>
<keyword evidence="4" id="KW-1185">Reference proteome</keyword>
<feature type="domain" description="Nephrocystin 3-like N-terminal" evidence="2">
    <location>
        <begin position="361"/>
        <end position="527"/>
    </location>
</feature>
<dbReference type="PANTHER" id="PTHR19871:SF29">
    <property type="entry name" value="NACHT AND WD REPEAT DOMAIN-CONTAINING PROTEIN 2-LIKE"/>
    <property type="match status" value="1"/>
</dbReference>
<dbReference type="Ensembl" id="ENSORLT00000012836.2">
    <property type="protein sequence ID" value="ENSORLP00000012835.2"/>
    <property type="gene ID" value="ENSORLG00000010236.2"/>
</dbReference>
<dbReference type="Pfam" id="PF24883">
    <property type="entry name" value="NPHP3_N"/>
    <property type="match status" value="1"/>
</dbReference>
<reference evidence="3 4" key="1">
    <citation type="journal article" date="2007" name="Nature">
        <title>The medaka draft genome and insights into vertebrate genome evolution.</title>
        <authorList>
            <person name="Kasahara M."/>
            <person name="Naruse K."/>
            <person name="Sasaki S."/>
            <person name="Nakatani Y."/>
            <person name="Qu W."/>
            <person name="Ahsan B."/>
            <person name="Yamada T."/>
            <person name="Nagayasu Y."/>
            <person name="Doi K."/>
            <person name="Kasai Y."/>
            <person name="Jindo T."/>
            <person name="Kobayashi D."/>
            <person name="Shimada A."/>
            <person name="Toyoda A."/>
            <person name="Kuroki Y."/>
            <person name="Fujiyama A."/>
            <person name="Sasaki T."/>
            <person name="Shimizu A."/>
            <person name="Asakawa S."/>
            <person name="Shimizu N."/>
            <person name="Hashimoto S."/>
            <person name="Yang J."/>
            <person name="Lee Y."/>
            <person name="Matsushima K."/>
            <person name="Sugano S."/>
            <person name="Sakaizumi M."/>
            <person name="Narita T."/>
            <person name="Ohishi K."/>
            <person name="Haga S."/>
            <person name="Ohta F."/>
            <person name="Nomoto H."/>
            <person name="Nogata K."/>
            <person name="Morishita T."/>
            <person name="Endo T."/>
            <person name="Shin-I T."/>
            <person name="Takeda H."/>
            <person name="Morishita S."/>
            <person name="Kohara Y."/>
        </authorList>
    </citation>
    <scope>NUCLEOTIDE SEQUENCE [LARGE SCALE GENOMIC DNA]</scope>
    <source>
        <strain evidence="3 4">Hd-rR</strain>
    </source>
</reference>
<dbReference type="InterPro" id="IPR015943">
    <property type="entry name" value="WD40/YVTN_repeat-like_dom_sf"/>
</dbReference>
<dbReference type="InterPro" id="IPR011044">
    <property type="entry name" value="Quino_amine_DH_bsu"/>
</dbReference>
<evidence type="ECO:0000313" key="3">
    <source>
        <dbReference type="Ensembl" id="ENSORLP00000012835.2"/>
    </source>
</evidence>
<dbReference type="InterPro" id="IPR027417">
    <property type="entry name" value="P-loop_NTPase"/>
</dbReference>
<dbReference type="KEGG" id="ola:101161570"/>
<dbReference type="InterPro" id="IPR052752">
    <property type="entry name" value="NACHT-WD_repeat"/>
</dbReference>
<evidence type="ECO:0000313" key="4">
    <source>
        <dbReference type="Proteomes" id="UP000001038"/>
    </source>
</evidence>
<proteinExistence type="predicted"/>
<dbReference type="OrthoDB" id="2325716at2759"/>
<dbReference type="SUPFAM" id="SSF50969">
    <property type="entry name" value="YVTN repeat-like/Quinoprotein amine dehydrogenase"/>
    <property type="match status" value="1"/>
</dbReference>
<dbReference type="InParanoid" id="H2M335"/>
<dbReference type="InterPro" id="IPR011047">
    <property type="entry name" value="Quinoprotein_ADH-like_sf"/>
</dbReference>
<dbReference type="GeneID" id="101161570"/>
<dbReference type="eggNOG" id="KOG3602">
    <property type="taxonomic scope" value="Eukaryota"/>
</dbReference>
<name>H2M335_ORYLA</name>
<dbReference type="Gene3D" id="2.130.10.10">
    <property type="entry name" value="YVTN repeat-like/Quinoprotein amine dehydrogenase"/>
    <property type="match status" value="3"/>
</dbReference>
<dbReference type="SMART" id="SM00320">
    <property type="entry name" value="WD40"/>
    <property type="match status" value="4"/>
</dbReference>
<organism evidence="3 4">
    <name type="scientific">Oryzias latipes</name>
    <name type="common">Japanese rice fish</name>
    <name type="synonym">Japanese killifish</name>
    <dbReference type="NCBI Taxonomy" id="8090"/>
    <lineage>
        <taxon>Eukaryota</taxon>
        <taxon>Metazoa</taxon>
        <taxon>Chordata</taxon>
        <taxon>Craniata</taxon>
        <taxon>Vertebrata</taxon>
        <taxon>Euteleostomi</taxon>
        <taxon>Actinopterygii</taxon>
        <taxon>Neopterygii</taxon>
        <taxon>Teleostei</taxon>
        <taxon>Neoteleostei</taxon>
        <taxon>Acanthomorphata</taxon>
        <taxon>Ovalentaria</taxon>
        <taxon>Atherinomorphae</taxon>
        <taxon>Beloniformes</taxon>
        <taxon>Adrianichthyidae</taxon>
        <taxon>Oryziinae</taxon>
        <taxon>Oryzias</taxon>
    </lineage>
</organism>
<sequence length="1647" mass="183975">MHTEGKDCFPGPFSSSCVKIYLCSNPEDSRTERQALRQDVFPRFRRYCRRSLGLDVRVIDPFESSDPRRWPDENTRQRLITECRESSAGPYLLALVGHQYGASCLPAQVQVSEFQLLLQESQRAGISTLELEKAYQRDENIIPASFCRRSSSSFLESDGKEETEKKRKNEEELRKMLQAAVTLSVCRGLLSPERARSFHTSVLDKDVRFALANPTVEDVTNRCVVYVHKVLNARKDMSNQLLTDLELNLQAEISDPTHDQFLSEMCDDYLPALVTSCHLLVYTFTTECDRRHGYTTARRRAYADSLSQQVYADLVSLIGRSNLSGSGGVIQNVGSLKEERAEQVHLCSILSEFYDIIQPQEEKVRAYVQQKDQHCPLVVVGGPCTGKKVLLAHCAHQLKSWLADADPVGLSYFCSMSVDASPERLLTSLCLQITAEYDHQVPADTDTSFCPNPTVTSFRYPRRSSLGLMNLSELQQHLASLLTLLPCTKRPLILLLEGLDQLENSVGVQIVRNLPSPLPCGVKLIITVSSNQPHLLNTIKQQYSHVGGLPHHVSEEESGFLCVEMGSADTKQCRKMLTFLLGGSGRRVTSGQQALINEALTSCRLPLYTRLLHVHAAGWSSDSEVNESFLPDGVHSSISALLDHLELKHGSALVARATSFLTLSKSGLSEAELADLLSNASLAEEEEEDSVFRPKVTQVDTEKLLLDFWSFLLKRSVGGTRVLFWVSRHFGLVVSKKYLDVEVKRKIHSEMADSFRGWRVGGRGLNKDNQPFLFGSPANESWVNVRKIIELPHHLQQSGRWAELEAELLMSFSFHQAMLQAGRLGDLISMLESDRSPSSFHFLRERRLLANMLRSSACLLQRSPPQLPTVMETNLLPFWGGFPTLGGYIRDIREEKWQRGRGLDILLWPCLHSVPALQGVDDRPHETRVTESAATRCGTVAQTMEDGFAWIWRSSRFVRLRISLSCDQQEVKFTGVRSSGRFLLLSAEGSRLFVWDLTDSEELKEVEDPLRSGGASKRVGGFIAHQEKLGWWWENENFVGVFDVCGRIVAHFQCWSAVTYVAFSTHSFHLFCGQEDGTMSAFDIQTGTLLGSCSHWKRSAIMLMIFREEQQEMACLARTGNIALWDVAAKEQTFRLVREKNSHNESDILNTDYVEDISLLLVCGAKQVTLWGSDSWELLEKFSAPKTRVFTQAMLSQDGHLFSAVLRNCSLVLVWKISSGQCVLSLETNRPPLLLLRTLSETICVSQSGGLTIWDSGMIDAAGTTPKMRSGVKEVVAEKAGKCFYTSDGSRVVWRWSLDPGHPRDSFLHDGAVEKLQLSPNSLKLVSLSAGEIYVWDTESGQNVVRIGGCRATDLLITPNSNFGVSISEQGLSHVWKVAQGSIVCSIHLHLSDAQVLPDGTFLIGLHRGDLLAASLWSGLISKRFSCMEPSEVVAFHTLTEHPDFVVVMAALGAVYTWKVSEETVCQHFELPPMFYCDPGDFQMSSDGSFALLSTCGDQINLLDLSRVRLCSFKAEGIVIKACLDQTGSYVAYISSPRSLEESCTCHHHNRPVLTVTRLSDGEQMGSVQLSENPSTLLVCDQKRVFVGFEDGSVGLYSILDSTNDEEALLRGTEDSKGHWKENFCPFEDPLSWFPQAKPNVNWPQIV</sequence>
<accession>H2M335</accession>
<dbReference type="PANTHER" id="PTHR19871">
    <property type="entry name" value="BETA TRANSDUCIN-RELATED PROTEIN"/>
    <property type="match status" value="1"/>
</dbReference>
<protein>
    <recommendedName>
        <fullName evidence="2">Nephrocystin 3-like N-terminal domain-containing protein</fullName>
    </recommendedName>
</protein>
<dbReference type="SUPFAM" id="SSF52540">
    <property type="entry name" value="P-loop containing nucleoside triphosphate hydrolases"/>
    <property type="match status" value="1"/>
</dbReference>
<keyword evidence="1" id="KW-0677">Repeat</keyword>
<dbReference type="SUPFAM" id="SSF50998">
    <property type="entry name" value="Quinoprotein alcohol dehydrogenase-like"/>
    <property type="match status" value="1"/>
</dbReference>
<dbReference type="HOGENOM" id="CLU_003267_0_0_1"/>
<dbReference type="InterPro" id="IPR056884">
    <property type="entry name" value="NPHP3-like_N"/>
</dbReference>
<gene>
    <name evidence="3" type="primary">LOC101161570</name>
</gene>
<evidence type="ECO:0000256" key="1">
    <source>
        <dbReference type="ARBA" id="ARBA00022737"/>
    </source>
</evidence>
<dbReference type="Proteomes" id="UP000001038">
    <property type="component" value="Chromosome 13"/>
</dbReference>
<reference evidence="3" key="3">
    <citation type="submission" date="2025-09" db="UniProtKB">
        <authorList>
            <consortium name="Ensembl"/>
        </authorList>
    </citation>
    <scope>IDENTIFICATION</scope>
    <source>
        <strain evidence="3">Hd-rR</strain>
    </source>
</reference>
<dbReference type="InterPro" id="IPR001680">
    <property type="entry name" value="WD40_rpt"/>
</dbReference>
<dbReference type="Bgee" id="ENSORLG00000010236">
    <property type="expression patterns" value="Expressed in pharyngeal gill and 4 other cell types or tissues"/>
</dbReference>
<reference evidence="3" key="2">
    <citation type="submission" date="2025-08" db="UniProtKB">
        <authorList>
            <consortium name="Ensembl"/>
        </authorList>
    </citation>
    <scope>IDENTIFICATION</scope>
    <source>
        <strain evidence="3">Hd-rR</strain>
    </source>
</reference>